<evidence type="ECO:0008006" key="4">
    <source>
        <dbReference type="Google" id="ProtNLM"/>
    </source>
</evidence>
<keyword evidence="1" id="KW-0233">DNA recombination</keyword>
<proteinExistence type="predicted"/>
<dbReference type="EMBL" id="PVWG01000065">
    <property type="protein sequence ID" value="PSB15275.1"/>
    <property type="molecule type" value="Genomic_DNA"/>
</dbReference>
<dbReference type="RefSeq" id="WP_106254199.1">
    <property type="nucleotide sequence ID" value="NZ_PVWG01000065.1"/>
</dbReference>
<dbReference type="AlphaFoldDB" id="A0A2T1D428"/>
<dbReference type="GO" id="GO:0003677">
    <property type="term" value="F:DNA binding"/>
    <property type="evidence" value="ECO:0007669"/>
    <property type="project" value="InterPro"/>
</dbReference>
<dbReference type="InterPro" id="IPR013762">
    <property type="entry name" value="Integrase-like_cat_sf"/>
</dbReference>
<evidence type="ECO:0000313" key="2">
    <source>
        <dbReference type="EMBL" id="PSB15275.1"/>
    </source>
</evidence>
<sequence>MPKVNGKGQAAILTNDQIDAVIQLCKKPYCFAVEIAAFTGCRMGEALQLSQAVALHFQSERDRKIP</sequence>
<keyword evidence="3" id="KW-1185">Reference proteome</keyword>
<dbReference type="Proteomes" id="UP000238634">
    <property type="component" value="Unassembled WGS sequence"/>
</dbReference>
<name>A0A2T1D428_9CYAN</name>
<organism evidence="2 3">
    <name type="scientific">Phormidesmis priestleyi ULC007</name>
    <dbReference type="NCBI Taxonomy" id="1920490"/>
    <lineage>
        <taxon>Bacteria</taxon>
        <taxon>Bacillati</taxon>
        <taxon>Cyanobacteriota</taxon>
        <taxon>Cyanophyceae</taxon>
        <taxon>Leptolyngbyales</taxon>
        <taxon>Leptolyngbyaceae</taxon>
        <taxon>Phormidesmis</taxon>
    </lineage>
</organism>
<reference evidence="2 3" key="2">
    <citation type="submission" date="2018-03" db="EMBL/GenBank/DDBJ databases">
        <title>The ancient ancestry and fast evolution of plastids.</title>
        <authorList>
            <person name="Moore K.R."/>
            <person name="Magnabosco C."/>
            <person name="Momper L."/>
            <person name="Gold D.A."/>
            <person name="Bosak T."/>
            <person name="Fournier G.P."/>
        </authorList>
    </citation>
    <scope>NUCLEOTIDE SEQUENCE [LARGE SCALE GENOMIC DNA]</scope>
    <source>
        <strain evidence="2 3">ULC007</strain>
    </source>
</reference>
<accession>A0A2T1D428</accession>
<evidence type="ECO:0000256" key="1">
    <source>
        <dbReference type="ARBA" id="ARBA00023172"/>
    </source>
</evidence>
<reference evidence="2 3" key="1">
    <citation type="submission" date="2018-02" db="EMBL/GenBank/DDBJ databases">
        <authorList>
            <person name="Cohen D.B."/>
            <person name="Kent A.D."/>
        </authorList>
    </citation>
    <scope>NUCLEOTIDE SEQUENCE [LARGE SCALE GENOMIC DNA]</scope>
    <source>
        <strain evidence="2 3">ULC007</strain>
    </source>
</reference>
<dbReference type="GO" id="GO:0006310">
    <property type="term" value="P:DNA recombination"/>
    <property type="evidence" value="ECO:0007669"/>
    <property type="project" value="UniProtKB-KW"/>
</dbReference>
<dbReference type="GO" id="GO:0015074">
    <property type="term" value="P:DNA integration"/>
    <property type="evidence" value="ECO:0007669"/>
    <property type="project" value="InterPro"/>
</dbReference>
<dbReference type="InterPro" id="IPR011010">
    <property type="entry name" value="DNA_brk_join_enz"/>
</dbReference>
<dbReference type="SUPFAM" id="SSF56349">
    <property type="entry name" value="DNA breaking-rejoining enzymes"/>
    <property type="match status" value="1"/>
</dbReference>
<evidence type="ECO:0000313" key="3">
    <source>
        <dbReference type="Proteomes" id="UP000238634"/>
    </source>
</evidence>
<comment type="caution">
    <text evidence="2">The sequence shown here is derived from an EMBL/GenBank/DDBJ whole genome shotgun (WGS) entry which is preliminary data.</text>
</comment>
<dbReference type="Gene3D" id="1.10.443.10">
    <property type="entry name" value="Intergrase catalytic core"/>
    <property type="match status" value="1"/>
</dbReference>
<gene>
    <name evidence="2" type="ORF">C7B65_24800</name>
</gene>
<protein>
    <recommendedName>
        <fullName evidence="4">Tyr recombinase domain-containing protein</fullName>
    </recommendedName>
</protein>